<comment type="similarity">
    <text evidence="3">Belongs to the HARBI1 family.</text>
</comment>
<keyword evidence="6" id="KW-0378">Hydrolase</keyword>
<name>A0A0A9WTG3_LYGHE</name>
<evidence type="ECO:0000256" key="6">
    <source>
        <dbReference type="ARBA" id="ARBA00022801"/>
    </source>
</evidence>
<dbReference type="EMBL" id="GBHO01033810">
    <property type="protein sequence ID" value="JAG09794.1"/>
    <property type="molecule type" value="Transcribed_RNA"/>
</dbReference>
<feature type="domain" description="DDE Tnp4" evidence="9">
    <location>
        <begin position="579"/>
        <end position="661"/>
    </location>
</feature>
<keyword evidence="4" id="KW-0540">Nuclease</keyword>
<dbReference type="GO" id="GO:0005634">
    <property type="term" value="C:nucleus"/>
    <property type="evidence" value="ECO:0007669"/>
    <property type="project" value="UniProtKB-SubCell"/>
</dbReference>
<evidence type="ECO:0000256" key="4">
    <source>
        <dbReference type="ARBA" id="ARBA00022722"/>
    </source>
</evidence>
<evidence type="ECO:0000256" key="7">
    <source>
        <dbReference type="ARBA" id="ARBA00023242"/>
    </source>
</evidence>
<dbReference type="PANTHER" id="PTHR22930">
    <property type="match status" value="1"/>
</dbReference>
<dbReference type="GO" id="GO:0046872">
    <property type="term" value="F:metal ion binding"/>
    <property type="evidence" value="ECO:0007669"/>
    <property type="project" value="UniProtKB-KW"/>
</dbReference>
<dbReference type="GO" id="GO:0004518">
    <property type="term" value="F:nuclease activity"/>
    <property type="evidence" value="ECO:0007669"/>
    <property type="project" value="UniProtKB-KW"/>
</dbReference>
<keyword evidence="7" id="KW-0539">Nucleus</keyword>
<keyword evidence="5" id="KW-0479">Metal-binding</keyword>
<dbReference type="InterPro" id="IPR045249">
    <property type="entry name" value="HARBI1-like"/>
</dbReference>
<dbReference type="EMBL" id="GBHO01033812">
    <property type="protein sequence ID" value="JAG09792.1"/>
    <property type="molecule type" value="Transcribed_RNA"/>
</dbReference>
<evidence type="ECO:0000256" key="3">
    <source>
        <dbReference type="ARBA" id="ARBA00006958"/>
    </source>
</evidence>
<feature type="region of interest" description="Disordered" evidence="8">
    <location>
        <begin position="1"/>
        <end position="32"/>
    </location>
</feature>
<accession>A0A0A9WTG3</accession>
<evidence type="ECO:0000256" key="5">
    <source>
        <dbReference type="ARBA" id="ARBA00022723"/>
    </source>
</evidence>
<evidence type="ECO:0000313" key="12">
    <source>
        <dbReference type="EMBL" id="JAG09794.1"/>
    </source>
</evidence>
<protein>
    <submittedName>
        <fullName evidence="11">Putative nuclease HARBI1</fullName>
    </submittedName>
</protein>
<gene>
    <name evidence="11" type="primary">Harbi1_0</name>
    <name evidence="12" type="synonym">Harbi1_10</name>
    <name evidence="10" type="synonym">Harbi1_6</name>
    <name evidence="12" type="ORF">CM83_90058</name>
    <name evidence="10" type="ORF">CM83_90059</name>
    <name evidence="11" type="ORF">CM83_90060</name>
</gene>
<evidence type="ECO:0000313" key="11">
    <source>
        <dbReference type="EMBL" id="JAG09793.1"/>
    </source>
</evidence>
<dbReference type="AlphaFoldDB" id="A0A0A9WTG3"/>
<dbReference type="GO" id="GO:0016787">
    <property type="term" value="F:hydrolase activity"/>
    <property type="evidence" value="ECO:0007669"/>
    <property type="project" value="UniProtKB-KW"/>
</dbReference>
<evidence type="ECO:0000256" key="1">
    <source>
        <dbReference type="ARBA" id="ARBA00001968"/>
    </source>
</evidence>
<organism evidence="11">
    <name type="scientific">Lygus hesperus</name>
    <name type="common">Western plant bug</name>
    <dbReference type="NCBI Taxonomy" id="30085"/>
    <lineage>
        <taxon>Eukaryota</taxon>
        <taxon>Metazoa</taxon>
        <taxon>Ecdysozoa</taxon>
        <taxon>Arthropoda</taxon>
        <taxon>Hexapoda</taxon>
        <taxon>Insecta</taxon>
        <taxon>Pterygota</taxon>
        <taxon>Neoptera</taxon>
        <taxon>Paraneoptera</taxon>
        <taxon>Hemiptera</taxon>
        <taxon>Heteroptera</taxon>
        <taxon>Panheteroptera</taxon>
        <taxon>Cimicomorpha</taxon>
        <taxon>Miridae</taxon>
        <taxon>Mirini</taxon>
        <taxon>Lygus</taxon>
    </lineage>
</organism>
<comment type="subcellular location">
    <subcellularLocation>
        <location evidence="2">Nucleus</location>
    </subcellularLocation>
</comment>
<comment type="cofactor">
    <cofactor evidence="1">
        <name>a divalent metal cation</name>
        <dbReference type="ChEBI" id="CHEBI:60240"/>
    </cofactor>
</comment>
<evidence type="ECO:0000313" key="10">
    <source>
        <dbReference type="EMBL" id="JAG09792.1"/>
    </source>
</evidence>
<evidence type="ECO:0000256" key="8">
    <source>
        <dbReference type="SAM" id="MobiDB-lite"/>
    </source>
</evidence>
<proteinExistence type="inferred from homology"/>
<sequence>MRPRKKSAAQSTNTSKGRKRNHSSSSHDSVFFERQPVQPLEKKARRELWTDDLKTTLLKGRLQLNHVFEDNNEYDVQLAWNKIAAMLDTTFTEEECVQMFDSLVKSYLKKQQTLFEDVPVDSQEWQHYQTLEKLFLSSPRLAEFYDSVELSPVKDSQVSNETNIKSDDETSEIAETISLELANYNSSFAKYFDHIKKSRERQKKQEDRLTNVLQDVIHIRRENMIVMSEFLKRILFNFSKLDELAKRESLEAITSIFPGVFSMSSAAIPIVTEYLESTERENQLFESINVFLLTFSRSVHHMFDTTDEEEAFYLQSIPYHEQYFEKPTTVSPERLTNHSSMSDFDFKGHLRITRSTMEGFIAKIGVRFKKQTNYEKLDGKNVYINVSFNQTYISIERQSLVFMWYLTHNETYEQLALRFAVPLAEVVVILHYFIELITGSQLDFIKWPKGNLEQREVISEFESMRTDAFPGVIGAIGTKYLSVKSPAWFRSDRGGVSKNETIKQLIAVQAIANAKHIIMDVHTAWIELSYSVPGQLKPVSTEETKAVTRYKPEDVFSNSPFHIMQCRRRKEGVVSTTSLKADTHVVADETYPLMESVMVPYGKTQEDTPAKSLFDQQLHQTRSVIEVAFGKLINRFSRLRNMDHTLQYSEGLIKACIGIHNFCLKAGDDFSPREVKLPELDIVREQQVDETAVAKRDKICEEINSGKIRYIYRDAEPTDPVVETPVP</sequence>
<dbReference type="InterPro" id="IPR027806">
    <property type="entry name" value="HARBI1_dom"/>
</dbReference>
<dbReference type="Pfam" id="PF13359">
    <property type="entry name" value="DDE_Tnp_4"/>
    <property type="match status" value="1"/>
</dbReference>
<evidence type="ECO:0000259" key="9">
    <source>
        <dbReference type="Pfam" id="PF13359"/>
    </source>
</evidence>
<evidence type="ECO:0000256" key="2">
    <source>
        <dbReference type="ARBA" id="ARBA00004123"/>
    </source>
</evidence>
<reference evidence="11" key="1">
    <citation type="journal article" date="2014" name="PLoS ONE">
        <title>Transcriptome-Based Identification of ABC Transporters in the Western Tarnished Plant Bug Lygus hesperus.</title>
        <authorList>
            <person name="Hull J.J."/>
            <person name="Chaney K."/>
            <person name="Geib S.M."/>
            <person name="Fabrick J.A."/>
            <person name="Brent C.S."/>
            <person name="Walsh D."/>
            <person name="Lavine L.C."/>
        </authorList>
    </citation>
    <scope>NUCLEOTIDE SEQUENCE</scope>
</reference>
<dbReference type="EMBL" id="GBHO01033811">
    <property type="protein sequence ID" value="JAG09793.1"/>
    <property type="molecule type" value="Transcribed_RNA"/>
</dbReference>
<reference evidence="11" key="2">
    <citation type="submission" date="2014-07" db="EMBL/GenBank/DDBJ databases">
        <authorList>
            <person name="Hull J."/>
        </authorList>
    </citation>
    <scope>NUCLEOTIDE SEQUENCE</scope>
</reference>
<dbReference type="PANTHER" id="PTHR22930:SF85">
    <property type="entry name" value="GH03217P-RELATED"/>
    <property type="match status" value="1"/>
</dbReference>